<accession>A0A0B2VCC4</accession>
<organism evidence="2 3">
    <name type="scientific">Toxocara canis</name>
    <name type="common">Canine roundworm</name>
    <dbReference type="NCBI Taxonomy" id="6265"/>
    <lineage>
        <taxon>Eukaryota</taxon>
        <taxon>Metazoa</taxon>
        <taxon>Ecdysozoa</taxon>
        <taxon>Nematoda</taxon>
        <taxon>Chromadorea</taxon>
        <taxon>Rhabditida</taxon>
        <taxon>Spirurina</taxon>
        <taxon>Ascaridomorpha</taxon>
        <taxon>Ascaridoidea</taxon>
        <taxon>Toxocaridae</taxon>
        <taxon>Toxocara</taxon>
    </lineage>
</organism>
<protein>
    <submittedName>
        <fullName evidence="2">Uncharacterized protein</fullName>
    </submittedName>
</protein>
<dbReference type="Proteomes" id="UP000031036">
    <property type="component" value="Unassembled WGS sequence"/>
</dbReference>
<dbReference type="OrthoDB" id="10562932at2759"/>
<gene>
    <name evidence="2" type="ORF">Tcan_14477</name>
</gene>
<evidence type="ECO:0000313" key="3">
    <source>
        <dbReference type="Proteomes" id="UP000031036"/>
    </source>
</evidence>
<dbReference type="EMBL" id="JPKZ01001947">
    <property type="protein sequence ID" value="KHN79124.1"/>
    <property type="molecule type" value="Genomic_DNA"/>
</dbReference>
<feature type="region of interest" description="Disordered" evidence="1">
    <location>
        <begin position="38"/>
        <end position="73"/>
    </location>
</feature>
<feature type="region of interest" description="Disordered" evidence="1">
    <location>
        <begin position="1"/>
        <end position="25"/>
    </location>
</feature>
<evidence type="ECO:0000313" key="2">
    <source>
        <dbReference type="EMBL" id="KHN79124.1"/>
    </source>
</evidence>
<comment type="caution">
    <text evidence="2">The sequence shown here is derived from an EMBL/GenBank/DDBJ whole genome shotgun (WGS) entry which is preliminary data.</text>
</comment>
<proteinExistence type="predicted"/>
<dbReference type="AlphaFoldDB" id="A0A0B2VCC4"/>
<keyword evidence="3" id="KW-1185">Reference proteome</keyword>
<reference evidence="2 3" key="1">
    <citation type="submission" date="2014-11" db="EMBL/GenBank/DDBJ databases">
        <title>Genetic blueprint of the zoonotic pathogen Toxocara canis.</title>
        <authorList>
            <person name="Zhu X.-Q."/>
            <person name="Korhonen P.K."/>
            <person name="Cai H."/>
            <person name="Young N.D."/>
            <person name="Nejsum P."/>
            <person name="von Samson-Himmelstjerna G."/>
            <person name="Boag P.R."/>
            <person name="Tan P."/>
            <person name="Li Q."/>
            <person name="Min J."/>
            <person name="Yang Y."/>
            <person name="Wang X."/>
            <person name="Fang X."/>
            <person name="Hall R.S."/>
            <person name="Hofmann A."/>
            <person name="Sternberg P.W."/>
            <person name="Jex A.R."/>
            <person name="Gasser R.B."/>
        </authorList>
    </citation>
    <scope>NUCLEOTIDE SEQUENCE [LARGE SCALE GENOMIC DNA]</scope>
    <source>
        <strain evidence="2">PN_DK_2014</strain>
    </source>
</reference>
<name>A0A0B2VCC4_TOXCA</name>
<sequence length="73" mass="8427">MAASNEAEMLHKRRSSSPVRIHPPNFIPQRKMSYWVEKGKGGSTKGELRWNQRSRGGPLIVDHWPMPMRVDSK</sequence>
<evidence type="ECO:0000256" key="1">
    <source>
        <dbReference type="SAM" id="MobiDB-lite"/>
    </source>
</evidence>